<dbReference type="EMBL" id="JASBWU010000021">
    <property type="protein sequence ID" value="KAJ9113698.1"/>
    <property type="molecule type" value="Genomic_DNA"/>
</dbReference>
<name>A0ACC2WQE7_9TREE</name>
<accession>A0ACC2WQE7</accession>
<gene>
    <name evidence="1" type="ORF">QFC22_006007</name>
</gene>
<evidence type="ECO:0000313" key="2">
    <source>
        <dbReference type="Proteomes" id="UP001243375"/>
    </source>
</evidence>
<protein>
    <submittedName>
        <fullName evidence="1">Uncharacterized protein</fullName>
    </submittedName>
</protein>
<proteinExistence type="predicted"/>
<organism evidence="1 2">
    <name type="scientific">Naganishia vaughanmartiniae</name>
    <dbReference type="NCBI Taxonomy" id="1424756"/>
    <lineage>
        <taxon>Eukaryota</taxon>
        <taxon>Fungi</taxon>
        <taxon>Dikarya</taxon>
        <taxon>Basidiomycota</taxon>
        <taxon>Agaricomycotina</taxon>
        <taxon>Tremellomycetes</taxon>
        <taxon>Filobasidiales</taxon>
        <taxon>Filobasidiaceae</taxon>
        <taxon>Naganishia</taxon>
    </lineage>
</organism>
<comment type="caution">
    <text evidence="1">The sequence shown here is derived from an EMBL/GenBank/DDBJ whole genome shotgun (WGS) entry which is preliminary data.</text>
</comment>
<dbReference type="Proteomes" id="UP001243375">
    <property type="component" value="Unassembled WGS sequence"/>
</dbReference>
<evidence type="ECO:0000313" key="1">
    <source>
        <dbReference type="EMBL" id="KAJ9113698.1"/>
    </source>
</evidence>
<reference evidence="1" key="1">
    <citation type="submission" date="2023-04" db="EMBL/GenBank/DDBJ databases">
        <title>Draft Genome sequencing of Naganishia species isolated from polar environments using Oxford Nanopore Technology.</title>
        <authorList>
            <person name="Leo P."/>
            <person name="Venkateswaran K."/>
        </authorList>
    </citation>
    <scope>NUCLEOTIDE SEQUENCE</scope>
    <source>
        <strain evidence="1">MNA-CCFEE 5425</strain>
    </source>
</reference>
<keyword evidence="2" id="KW-1185">Reference proteome</keyword>
<sequence length="364" mass="39944">MPASRTTKKKGARKGSKKARVPHTLPDGSLTVSVPTHQIERVGGPSPSPPLNLAPDLSTLTSSSDHHINNGVTLASAMANFQAAPTGSRTGILLVAAATDPGPGGLTVNARALSRAASGQLSVNEYMAIIHLQQRKIYRLTNESLEGQMGRSQYPISKPVIEDGSEYRIPCTRLVLGLKYYDDARGTINRHIWNEMQSTARAVIASARLLNTLNDGLNYKKLKTNRKNELRGQLKDLFIKSTLIREVLFVNGNLSQPKFMEEWPLDKMLITATASERTTFNKKKAHMEDLEETLLKFRIDHEGRASWLGREQQLVKKVAGATRGRPSLQAYNADDSDSGEEENDDDDGLNEGEEEQATSSLSPS</sequence>